<dbReference type="PATRIC" id="fig|1006006.8.peg.717"/>
<dbReference type="HOGENOM" id="CLU_130233_0_0_2"/>
<sequence length="169" mass="18940">MPNENNEDKVKDDKQNRTVTIRGVDSKLYERLVNVARDTGRTVGEITNQAISNFLTLVSEAEMITYNVKDGIKSTGKAFLEGINESKKDVIVVSNIGEVTVFKLEMISAKKPVSFRNIGKLILPDLDEETLEHYVDSIISVDELVIPPSINKLTLMRKTKFVKRISTPS</sequence>
<keyword evidence="2" id="KW-1185">Reference proteome</keyword>
<protein>
    <submittedName>
        <fullName evidence="1">Uncharacterized protein</fullName>
    </submittedName>
</protein>
<accession>F4G1L0</accession>
<reference evidence="1 2" key="1">
    <citation type="journal article" date="2011" name="J. Bacteriol.">
        <title>Complete genome sequence of Metallosphaera cuprina, a metal sulfide-oxidizing archaeon from a hot spring.</title>
        <authorList>
            <person name="Liu L.J."/>
            <person name="You X.Y."/>
            <person name="Zheng H."/>
            <person name="Wang S."/>
            <person name="Jiang C.Y."/>
            <person name="Liu S.J."/>
        </authorList>
    </citation>
    <scope>NUCLEOTIDE SEQUENCE [LARGE SCALE GENOMIC DNA]</scope>
    <source>
        <strain evidence="1 2">Ar-4</strain>
    </source>
</reference>
<dbReference type="AlphaFoldDB" id="F4G1L0"/>
<dbReference type="EMBL" id="CP002656">
    <property type="protein sequence ID" value="AEB94823.1"/>
    <property type="molecule type" value="Genomic_DNA"/>
</dbReference>
<evidence type="ECO:0000313" key="1">
    <source>
        <dbReference type="EMBL" id="AEB94823.1"/>
    </source>
</evidence>
<dbReference type="OrthoDB" id="56816at2157"/>
<gene>
    <name evidence="1" type="ordered locus">Mcup_0718</name>
</gene>
<dbReference type="GeneID" id="10492909"/>
<dbReference type="RefSeq" id="WP_013737321.1">
    <property type="nucleotide sequence ID" value="NC_015435.1"/>
</dbReference>
<name>F4G1L0_METCR</name>
<dbReference type="Proteomes" id="UP000007812">
    <property type="component" value="Chromosome"/>
</dbReference>
<evidence type="ECO:0000313" key="2">
    <source>
        <dbReference type="Proteomes" id="UP000007812"/>
    </source>
</evidence>
<dbReference type="eggNOG" id="arCOG05401">
    <property type="taxonomic scope" value="Archaea"/>
</dbReference>
<dbReference type="KEGG" id="mcn:Mcup_0718"/>
<organism evidence="1 2">
    <name type="scientific">Metallosphaera cuprina (strain Ar-4)</name>
    <dbReference type="NCBI Taxonomy" id="1006006"/>
    <lineage>
        <taxon>Archaea</taxon>
        <taxon>Thermoproteota</taxon>
        <taxon>Thermoprotei</taxon>
        <taxon>Sulfolobales</taxon>
        <taxon>Sulfolobaceae</taxon>
        <taxon>Metallosphaera</taxon>
    </lineage>
</organism>
<proteinExistence type="predicted"/>